<name>A0A7J5XBD8_DISMA</name>
<sequence length="77" mass="9229">MKANLAIKERGRASNRSSWVFGMLGIRNDRRRDFLKIEKVIITRLSTIKNFWLTPYRCTYTKRREILGYLQGNYLET</sequence>
<accession>A0A7J5XBD8</accession>
<gene>
    <name evidence="1" type="ORF">F7725_025445</name>
</gene>
<keyword evidence="2" id="KW-1185">Reference proteome</keyword>
<dbReference type="AlphaFoldDB" id="A0A7J5XBD8"/>
<organism evidence="1 2">
    <name type="scientific">Dissostichus mawsoni</name>
    <name type="common">Antarctic cod</name>
    <dbReference type="NCBI Taxonomy" id="36200"/>
    <lineage>
        <taxon>Eukaryota</taxon>
        <taxon>Metazoa</taxon>
        <taxon>Chordata</taxon>
        <taxon>Craniata</taxon>
        <taxon>Vertebrata</taxon>
        <taxon>Euteleostomi</taxon>
        <taxon>Actinopterygii</taxon>
        <taxon>Neopterygii</taxon>
        <taxon>Teleostei</taxon>
        <taxon>Neoteleostei</taxon>
        <taxon>Acanthomorphata</taxon>
        <taxon>Eupercaria</taxon>
        <taxon>Perciformes</taxon>
        <taxon>Notothenioidei</taxon>
        <taxon>Nototheniidae</taxon>
        <taxon>Dissostichus</taxon>
    </lineage>
</organism>
<dbReference type="Proteomes" id="UP000518266">
    <property type="component" value="Unassembled WGS sequence"/>
</dbReference>
<evidence type="ECO:0000313" key="2">
    <source>
        <dbReference type="Proteomes" id="UP000518266"/>
    </source>
</evidence>
<proteinExistence type="predicted"/>
<reference evidence="1 2" key="1">
    <citation type="submission" date="2020-03" db="EMBL/GenBank/DDBJ databases">
        <title>Dissostichus mawsoni Genome sequencing and assembly.</title>
        <authorList>
            <person name="Park H."/>
        </authorList>
    </citation>
    <scope>NUCLEOTIDE SEQUENCE [LARGE SCALE GENOMIC DNA]</scope>
    <source>
        <strain evidence="1">DM0001</strain>
        <tissue evidence="1">Muscle</tissue>
    </source>
</reference>
<comment type="caution">
    <text evidence="1">The sequence shown here is derived from an EMBL/GenBank/DDBJ whole genome shotgun (WGS) entry which is preliminary data.</text>
</comment>
<protein>
    <submittedName>
        <fullName evidence="1">Uncharacterized protein</fullName>
    </submittedName>
</protein>
<dbReference type="EMBL" id="JAAKFY010000026">
    <property type="protein sequence ID" value="KAF3834241.1"/>
    <property type="molecule type" value="Genomic_DNA"/>
</dbReference>
<evidence type="ECO:0000313" key="1">
    <source>
        <dbReference type="EMBL" id="KAF3834241.1"/>
    </source>
</evidence>